<sequence>MKHTLTIALKNQSVAVERFLRVARHRGFDLTTMNLEMADEAFHVTMTVDSDKPIYLLTSQLNKLVDVKHVNVENQFQQQAI</sequence>
<dbReference type="SUPFAM" id="SSF55021">
    <property type="entry name" value="ACT-like"/>
    <property type="match status" value="1"/>
</dbReference>
<gene>
    <name evidence="2" type="primary">ilvM</name>
    <name evidence="1" type="ORF">AOG27_16495</name>
    <name evidence="2" type="ORF">PQI24_20020</name>
</gene>
<dbReference type="OrthoDB" id="6198158at2"/>
<keyword evidence="4" id="KW-1185">Reference proteome</keyword>
<dbReference type="RefSeq" id="WP_054554110.1">
    <property type="nucleotide sequence ID" value="NZ_JAQPZS010000028.1"/>
</dbReference>
<dbReference type="AlphaFoldDB" id="A0A0P7DXB8"/>
<dbReference type="EMBL" id="JAQPZS010000028">
    <property type="protein sequence ID" value="MEJ6498327.1"/>
    <property type="molecule type" value="Genomic_DNA"/>
</dbReference>
<evidence type="ECO:0000313" key="4">
    <source>
        <dbReference type="Proteomes" id="UP001377972"/>
    </source>
</evidence>
<dbReference type="Pfam" id="PF13710">
    <property type="entry name" value="ACT_5"/>
    <property type="match status" value="1"/>
</dbReference>
<comment type="caution">
    <text evidence="1">The sequence shown here is derived from an EMBL/GenBank/DDBJ whole genome shotgun (WGS) entry which is preliminary data.</text>
</comment>
<dbReference type="PATRIC" id="fig|570156.3.peg.1228"/>
<name>A0A0P7DXB8_9GAMM</name>
<dbReference type="Gene3D" id="3.30.70.260">
    <property type="match status" value="1"/>
</dbReference>
<evidence type="ECO:0000313" key="3">
    <source>
        <dbReference type="Proteomes" id="UP000050378"/>
    </source>
</evidence>
<dbReference type="STRING" id="570156.AOG27_16495"/>
<dbReference type="GO" id="GO:0003984">
    <property type="term" value="F:acetolactate synthase activity"/>
    <property type="evidence" value="ECO:0007669"/>
    <property type="project" value="UniProtKB-EC"/>
</dbReference>
<evidence type="ECO:0000313" key="1">
    <source>
        <dbReference type="EMBL" id="KPM82287.1"/>
    </source>
</evidence>
<reference evidence="1 3" key="1">
    <citation type="submission" date="2015-09" db="EMBL/GenBank/DDBJ databases">
        <title>Draft Genome Sequence of Pseudoalteromonas lipolytica UCD-48B.</title>
        <authorList>
            <person name="Krusor M."/>
            <person name="Coil D.A."/>
            <person name="Lang J.M."/>
            <person name="Eisen J.A."/>
            <person name="Alexiev A."/>
        </authorList>
    </citation>
    <scope>NUCLEOTIDE SEQUENCE [LARGE SCALE GENOMIC DNA]</scope>
    <source>
        <strain evidence="1 3">UCD-48B</strain>
    </source>
</reference>
<dbReference type="NCBIfam" id="NF008362">
    <property type="entry name" value="PRK11152.1"/>
    <property type="match status" value="1"/>
</dbReference>
<organism evidence="1 3">
    <name type="scientific">Pseudoalteromonas lipolytica</name>
    <dbReference type="NCBI Taxonomy" id="570156"/>
    <lineage>
        <taxon>Bacteria</taxon>
        <taxon>Pseudomonadati</taxon>
        <taxon>Pseudomonadota</taxon>
        <taxon>Gammaproteobacteria</taxon>
        <taxon>Alteromonadales</taxon>
        <taxon>Pseudoalteromonadaceae</taxon>
        <taxon>Pseudoalteromonas</taxon>
    </lineage>
</organism>
<dbReference type="GeneID" id="29845737"/>
<reference evidence="2 4" key="2">
    <citation type="submission" date="2023-01" db="EMBL/GenBank/DDBJ databases">
        <title>Trichodesmium-associated heterotrophic epibiont bacteria.</title>
        <authorList>
            <person name="Cleveland C.S."/>
            <person name="Webb E.A."/>
        </authorList>
    </citation>
    <scope>NUCLEOTIDE SEQUENCE [LARGE SCALE GENOMIC DNA]</scope>
    <source>
        <strain evidence="2 4">USCH2</strain>
    </source>
</reference>
<dbReference type="Proteomes" id="UP001377972">
    <property type="component" value="Unassembled WGS sequence"/>
</dbReference>
<dbReference type="EC" id="2.2.1.6" evidence="2"/>
<proteinExistence type="predicted"/>
<dbReference type="EMBL" id="LJTC01000012">
    <property type="protein sequence ID" value="KPM82287.1"/>
    <property type="molecule type" value="Genomic_DNA"/>
</dbReference>
<protein>
    <submittedName>
        <fullName evidence="1 2">Acetolactate synthase</fullName>
        <ecNumber evidence="2">2.2.1.6</ecNumber>
    </submittedName>
</protein>
<accession>A0A0P7DXB8</accession>
<keyword evidence="2" id="KW-0808">Transferase</keyword>
<dbReference type="Proteomes" id="UP000050378">
    <property type="component" value="Unassembled WGS sequence"/>
</dbReference>
<evidence type="ECO:0000313" key="2">
    <source>
        <dbReference type="EMBL" id="MEJ6498327.1"/>
    </source>
</evidence>
<dbReference type="InterPro" id="IPR045865">
    <property type="entry name" value="ACT-like_dom_sf"/>
</dbReference>